<dbReference type="AlphaFoldDB" id="A0ABD7UBE2"/>
<dbReference type="EMBL" id="CP083680">
    <property type="protein sequence ID" value="UYU68813.1"/>
    <property type="molecule type" value="Genomic_DNA"/>
</dbReference>
<evidence type="ECO:0000313" key="1">
    <source>
        <dbReference type="EMBL" id="UYU68813.1"/>
    </source>
</evidence>
<dbReference type="RefSeq" id="WP_229084326.1">
    <property type="nucleotide sequence ID" value="NZ_CP083680.1"/>
</dbReference>
<protein>
    <submittedName>
        <fullName evidence="1">Bacteriophage abortive infection AbiH family protein</fullName>
    </submittedName>
</protein>
<reference evidence="1 2" key="1">
    <citation type="submission" date="2021-06" db="EMBL/GenBank/DDBJ databases">
        <title>Interrogation of the integrated mobile genetic elements in gut-associated Bacteroides with a consensus prediction approach.</title>
        <authorList>
            <person name="Campbell D.E."/>
            <person name="Leigh J.R."/>
            <person name="Kim T."/>
            <person name="England W."/>
            <person name="Whitaker R.J."/>
            <person name="Degnan P.H."/>
        </authorList>
    </citation>
    <scope>NUCLEOTIDE SEQUENCE [LARGE SCALE GENOMIC DNA]</scope>
    <source>
        <strain evidence="1 2">WAL8669</strain>
    </source>
</reference>
<dbReference type="InterPro" id="IPR025935">
    <property type="entry name" value="AbiH"/>
</dbReference>
<organism evidence="1 2">
    <name type="scientific">Bacteroides thetaiotaomicron</name>
    <dbReference type="NCBI Taxonomy" id="818"/>
    <lineage>
        <taxon>Bacteria</taxon>
        <taxon>Pseudomonadati</taxon>
        <taxon>Bacteroidota</taxon>
        <taxon>Bacteroidia</taxon>
        <taxon>Bacteroidales</taxon>
        <taxon>Bacteroidaceae</taxon>
        <taxon>Bacteroides</taxon>
    </lineage>
</organism>
<accession>A0ABD7UBE2</accession>
<evidence type="ECO:0000313" key="2">
    <source>
        <dbReference type="Proteomes" id="UP001156218"/>
    </source>
</evidence>
<dbReference type="Proteomes" id="UP001156218">
    <property type="component" value="Chromosome"/>
</dbReference>
<proteinExistence type="predicted"/>
<gene>
    <name evidence="1" type="ORF">KQP68_11290</name>
</gene>
<dbReference type="Pfam" id="PF14253">
    <property type="entry name" value="AbiH"/>
    <property type="match status" value="1"/>
</dbReference>
<name>A0ABD7UBE2_BACT4</name>
<sequence length="242" mass="29155">MDKYSARDYLMQCPLDLSTKELVSGMKDYCLQRRAEMLEPYRKKRYSINGDPIHHLYIIGNGFDRYHGADSTYMDFRSYLLKHNDFVVKMFELFFGPRSMMNNFDDYNDYLLCLQYGRKLPAPKNTWAKDYLWKDFEKYLSELNRERIFDFVDENLPRLYEDDENFSYAEYLGPIDIVADVVSSCTFEIQYLFHRWINTIHYKKGFRKNMLYLDPNAAYLNFNYTLFLGVKLNISNRCTKIM</sequence>